<comment type="caution">
    <text evidence="2">The sequence shown here is derived from an EMBL/GenBank/DDBJ whole genome shotgun (WGS) entry which is preliminary data.</text>
</comment>
<dbReference type="AlphaFoldDB" id="A0A232LQ23"/>
<reference evidence="2 3" key="1">
    <citation type="journal article" date="2015" name="Environ. Microbiol.">
        <title>Metagenome sequence of Elaphomyces granulatus from sporocarp tissue reveals Ascomycota ectomycorrhizal fingerprints of genome expansion and a Proteobacteria-rich microbiome.</title>
        <authorList>
            <person name="Quandt C.A."/>
            <person name="Kohler A."/>
            <person name="Hesse C.N."/>
            <person name="Sharpton T.J."/>
            <person name="Martin F."/>
            <person name="Spatafora J.W."/>
        </authorList>
    </citation>
    <scope>NUCLEOTIDE SEQUENCE [LARGE SCALE GENOMIC DNA]</scope>
    <source>
        <strain evidence="2 3">OSC145934</strain>
    </source>
</reference>
<gene>
    <name evidence="2" type="ORF">Egran_06058</name>
</gene>
<proteinExistence type="predicted"/>
<organism evidence="2 3">
    <name type="scientific">Elaphomyces granulatus</name>
    <dbReference type="NCBI Taxonomy" id="519963"/>
    <lineage>
        <taxon>Eukaryota</taxon>
        <taxon>Fungi</taxon>
        <taxon>Dikarya</taxon>
        <taxon>Ascomycota</taxon>
        <taxon>Pezizomycotina</taxon>
        <taxon>Eurotiomycetes</taxon>
        <taxon>Eurotiomycetidae</taxon>
        <taxon>Eurotiales</taxon>
        <taxon>Elaphomycetaceae</taxon>
        <taxon>Elaphomyces</taxon>
    </lineage>
</organism>
<keyword evidence="1" id="KW-0472">Membrane</keyword>
<evidence type="ECO:0008006" key="4">
    <source>
        <dbReference type="Google" id="ProtNLM"/>
    </source>
</evidence>
<dbReference type="Proteomes" id="UP000243515">
    <property type="component" value="Unassembled WGS sequence"/>
</dbReference>
<accession>A0A232LQ23</accession>
<keyword evidence="3" id="KW-1185">Reference proteome</keyword>
<keyword evidence="1" id="KW-1133">Transmembrane helix</keyword>
<dbReference type="EMBL" id="NPHW01006038">
    <property type="protein sequence ID" value="OXV06174.1"/>
    <property type="molecule type" value="Genomic_DNA"/>
</dbReference>
<protein>
    <recommendedName>
        <fullName evidence="4">MFS maltose permease</fullName>
    </recommendedName>
</protein>
<evidence type="ECO:0000256" key="1">
    <source>
        <dbReference type="SAM" id="Phobius"/>
    </source>
</evidence>
<name>A0A232LQ23_9EURO</name>
<evidence type="ECO:0000313" key="2">
    <source>
        <dbReference type="EMBL" id="OXV06174.1"/>
    </source>
</evidence>
<dbReference type="OrthoDB" id="5408102at2759"/>
<evidence type="ECO:0000313" key="3">
    <source>
        <dbReference type="Proteomes" id="UP000243515"/>
    </source>
</evidence>
<feature type="transmembrane region" description="Helical" evidence="1">
    <location>
        <begin position="92"/>
        <end position="110"/>
    </location>
</feature>
<keyword evidence="1" id="KW-0812">Transmembrane</keyword>
<sequence>MLASRSIFRRIPGLLRPLRPPCRQHLPFSPRPFTNRSQLLLISPPLHRPQLPFLAPLAGKHPLLPLRTHLKQHFARLISTERRNYYKRGITLGLKIGVSIYLILWMVHLMKTGWYQEEIEHKWPTPPEWTWRSRWCLRSAEALQHPQQIGKLLTPWVSVSRYMHELIERLEDTEGDGKGIVEQGDSGFLSEGIGKTGFDISMKSESWRRGYFQALMSAAKAAENLEGWVIDWKERVSGPAEYVVGPSNPRPKPLPPRCKKVMREEDCQPVTHSPEVFYMKILATKGLNTKQKIDAALAYADWLGFKSLNATAKEVYTRAMHIAADFAATKVVDTKTGVLRHNNMEIPSENVLRVSTAFAVHHARMGELSTALSIFTSILKTRRGLPLTPSNSNTVELDSHKQKISPFHELIDRIQYVFSPVVYPDPPSDGNDPPVRTSASTCEEAALMTYIGEIVYASSSKENGLAWTRDAVDMAETALEGLDGQDVYSADTERCIQCLKVGLDNWKNMVRQLVIMSEKEELESIESVKTSWYGGEKRAQAKSLERKRWQAEEMIVEDRASRLHFVDDGLLGAFAPGASWFV</sequence>